<evidence type="ECO:0000256" key="3">
    <source>
        <dbReference type="ARBA" id="ARBA00023125"/>
    </source>
</evidence>
<dbReference type="GO" id="GO:0043565">
    <property type="term" value="F:sequence-specific DNA binding"/>
    <property type="evidence" value="ECO:0007669"/>
    <property type="project" value="TreeGrafter"/>
</dbReference>
<evidence type="ECO:0000256" key="4">
    <source>
        <dbReference type="ARBA" id="ARBA00023163"/>
    </source>
</evidence>
<dbReference type="FunFam" id="1.10.10.10:FF:000001">
    <property type="entry name" value="LysR family transcriptional regulator"/>
    <property type="match status" value="1"/>
</dbReference>
<evidence type="ECO:0000259" key="5">
    <source>
        <dbReference type="PROSITE" id="PS50931"/>
    </source>
</evidence>
<dbReference type="FunFam" id="3.40.190.290:FF:000001">
    <property type="entry name" value="Transcriptional regulator, LysR family"/>
    <property type="match status" value="1"/>
</dbReference>
<keyword evidence="7" id="KW-1185">Reference proteome</keyword>
<evidence type="ECO:0000313" key="7">
    <source>
        <dbReference type="Proteomes" id="UP000242757"/>
    </source>
</evidence>
<evidence type="ECO:0000313" key="6">
    <source>
        <dbReference type="EMBL" id="OXY81427.1"/>
    </source>
</evidence>
<dbReference type="Pfam" id="PF03466">
    <property type="entry name" value="LysR_substrate"/>
    <property type="match status" value="1"/>
</dbReference>
<organism evidence="6 7">
    <name type="scientific">Oceanimonas doudoroffii</name>
    <dbReference type="NCBI Taxonomy" id="84158"/>
    <lineage>
        <taxon>Bacteria</taxon>
        <taxon>Pseudomonadati</taxon>
        <taxon>Pseudomonadota</taxon>
        <taxon>Gammaproteobacteria</taxon>
        <taxon>Aeromonadales</taxon>
        <taxon>Aeromonadaceae</taxon>
        <taxon>Oceanimonas</taxon>
    </lineage>
</organism>
<proteinExistence type="inferred from homology"/>
<dbReference type="EMBL" id="NBIM01000004">
    <property type="protein sequence ID" value="OXY81427.1"/>
    <property type="molecule type" value="Genomic_DNA"/>
</dbReference>
<dbReference type="Gene3D" id="1.10.10.10">
    <property type="entry name" value="Winged helix-like DNA-binding domain superfamily/Winged helix DNA-binding domain"/>
    <property type="match status" value="1"/>
</dbReference>
<dbReference type="PROSITE" id="PS50931">
    <property type="entry name" value="HTH_LYSR"/>
    <property type="match status" value="1"/>
</dbReference>
<dbReference type="PANTHER" id="PTHR30537:SF5">
    <property type="entry name" value="HTH-TYPE TRANSCRIPTIONAL ACTIVATOR TTDR-RELATED"/>
    <property type="match status" value="1"/>
</dbReference>
<dbReference type="Proteomes" id="UP000242757">
    <property type="component" value="Unassembled WGS sequence"/>
</dbReference>
<comment type="caution">
    <text evidence="6">The sequence shown here is derived from an EMBL/GenBank/DDBJ whole genome shotgun (WGS) entry which is preliminary data.</text>
</comment>
<name>A0A233RDE8_9GAMM</name>
<dbReference type="PANTHER" id="PTHR30537">
    <property type="entry name" value="HTH-TYPE TRANSCRIPTIONAL REGULATOR"/>
    <property type="match status" value="1"/>
</dbReference>
<protein>
    <submittedName>
        <fullName evidence="6">LysR family transcriptional regulator</fullName>
    </submittedName>
</protein>
<dbReference type="InterPro" id="IPR036388">
    <property type="entry name" value="WH-like_DNA-bd_sf"/>
</dbReference>
<evidence type="ECO:0000256" key="1">
    <source>
        <dbReference type="ARBA" id="ARBA00009437"/>
    </source>
</evidence>
<dbReference type="AlphaFoldDB" id="A0A233RDE8"/>
<sequence length="314" mass="35229">MDKLPALEDIRVFVTAARLMSFARAAEQLMVSPAYVSKRIKLLEENLGLVLFFRSARAISLTPEGEIVLGTGEQLLQQLAHMKAALGACREEISGVLRISCSTGFGAAYLNPFILSLRARYPQLGIDLTLVDRPVDLIGERMDLDLCIGGTLPEQHIARRLANNIRILCASPDYLARHGRPEHPKELERQHTCICIRERNQAPAAWKIERGEERMTVSPNSSLSVNNGDVAKQWCLNGEGILLRSIWSVAKELEQGLLVRVLPAWYQTADVYAVYTRSVRTSANLRVFIESLETYLADNMQWKGQDEQTQGKQR</sequence>
<comment type="similarity">
    <text evidence="1">Belongs to the LysR transcriptional regulatory family.</text>
</comment>
<evidence type="ECO:0000256" key="2">
    <source>
        <dbReference type="ARBA" id="ARBA00023015"/>
    </source>
</evidence>
<keyword evidence="2" id="KW-0805">Transcription regulation</keyword>
<dbReference type="RefSeq" id="WP_094201264.1">
    <property type="nucleotide sequence ID" value="NZ_NBIM01000004.1"/>
</dbReference>
<dbReference type="GO" id="GO:0006351">
    <property type="term" value="P:DNA-templated transcription"/>
    <property type="evidence" value="ECO:0007669"/>
    <property type="project" value="TreeGrafter"/>
</dbReference>
<gene>
    <name evidence="6" type="ORF">B6S08_13165</name>
</gene>
<dbReference type="InterPro" id="IPR005119">
    <property type="entry name" value="LysR_subst-bd"/>
</dbReference>
<dbReference type="GO" id="GO:0003700">
    <property type="term" value="F:DNA-binding transcription factor activity"/>
    <property type="evidence" value="ECO:0007669"/>
    <property type="project" value="InterPro"/>
</dbReference>
<dbReference type="InterPro" id="IPR036390">
    <property type="entry name" value="WH_DNA-bd_sf"/>
</dbReference>
<keyword evidence="4" id="KW-0804">Transcription</keyword>
<dbReference type="Pfam" id="PF00126">
    <property type="entry name" value="HTH_1"/>
    <property type="match status" value="1"/>
</dbReference>
<accession>A0A233RDE8</accession>
<dbReference type="OrthoDB" id="8678019at2"/>
<feature type="domain" description="HTH lysR-type" evidence="5">
    <location>
        <begin position="1"/>
        <end position="62"/>
    </location>
</feature>
<dbReference type="InterPro" id="IPR058163">
    <property type="entry name" value="LysR-type_TF_proteobact-type"/>
</dbReference>
<dbReference type="InterPro" id="IPR000847">
    <property type="entry name" value="LysR_HTH_N"/>
</dbReference>
<dbReference type="Gene3D" id="3.40.190.290">
    <property type="match status" value="1"/>
</dbReference>
<keyword evidence="3" id="KW-0238">DNA-binding</keyword>
<dbReference type="SUPFAM" id="SSF46785">
    <property type="entry name" value="Winged helix' DNA-binding domain"/>
    <property type="match status" value="1"/>
</dbReference>
<reference evidence="6 7" key="1">
    <citation type="submission" date="2017-08" db="EMBL/GenBank/DDBJ databases">
        <title>A Genome Sequence of Oceanimonas doudoroffii ATCC 27123T.</title>
        <authorList>
            <person name="Brennan M.A."/>
            <person name="Maclea K.S."/>
            <person name="Mcclelland W.D."/>
            <person name="Trachtenberg A.M."/>
        </authorList>
    </citation>
    <scope>NUCLEOTIDE SEQUENCE [LARGE SCALE GENOMIC DNA]</scope>
    <source>
        <strain evidence="6 7">ATCC 27123</strain>
    </source>
</reference>
<dbReference type="SUPFAM" id="SSF53850">
    <property type="entry name" value="Periplasmic binding protein-like II"/>
    <property type="match status" value="1"/>
</dbReference>